<keyword evidence="2" id="KW-1185">Reference proteome</keyword>
<reference evidence="1" key="1">
    <citation type="submission" date="2020-11" db="EMBL/GenBank/DDBJ databases">
        <authorList>
            <person name="Tran Van P."/>
        </authorList>
    </citation>
    <scope>NUCLEOTIDE SEQUENCE</scope>
</reference>
<proteinExistence type="predicted"/>
<evidence type="ECO:0000313" key="2">
    <source>
        <dbReference type="Proteomes" id="UP000677054"/>
    </source>
</evidence>
<dbReference type="EMBL" id="LR909563">
    <property type="protein sequence ID" value="CAD7254501.1"/>
    <property type="molecule type" value="Genomic_DNA"/>
</dbReference>
<name>A0A7R9FTM8_9CRUS</name>
<gene>
    <name evidence="1" type="ORF">DSTB1V02_LOCUS14247</name>
</gene>
<dbReference type="AlphaFoldDB" id="A0A7R9FTM8"/>
<accession>A0A7R9FTM8</accession>
<organism evidence="1">
    <name type="scientific">Darwinula stevensoni</name>
    <dbReference type="NCBI Taxonomy" id="69355"/>
    <lineage>
        <taxon>Eukaryota</taxon>
        <taxon>Metazoa</taxon>
        <taxon>Ecdysozoa</taxon>
        <taxon>Arthropoda</taxon>
        <taxon>Crustacea</taxon>
        <taxon>Oligostraca</taxon>
        <taxon>Ostracoda</taxon>
        <taxon>Podocopa</taxon>
        <taxon>Podocopida</taxon>
        <taxon>Darwinulocopina</taxon>
        <taxon>Darwinuloidea</taxon>
        <taxon>Darwinulidae</taxon>
        <taxon>Darwinula</taxon>
    </lineage>
</organism>
<dbReference type="Proteomes" id="UP000677054">
    <property type="component" value="Unassembled WGS sequence"/>
</dbReference>
<dbReference type="EMBL" id="CAJPEV010010045">
    <property type="protein sequence ID" value="CAG0905880.1"/>
    <property type="molecule type" value="Genomic_DNA"/>
</dbReference>
<sequence length="116" mass="13118">MYGLVGPMEVEVNLYALQGRRRGGDDPARHVHATIDHFLIKITAEVNASGSSLHEFAMTPIDLEAVNMTLPELNATRERTARSDVREILQRIFSTTGFLMERFRKFATEAVTIRSR</sequence>
<protein>
    <submittedName>
        <fullName evidence="1">Uncharacterized protein</fullName>
    </submittedName>
</protein>
<evidence type="ECO:0000313" key="1">
    <source>
        <dbReference type="EMBL" id="CAD7254501.1"/>
    </source>
</evidence>